<dbReference type="Pfam" id="PF20945">
    <property type="entry name" value="RMP1"/>
    <property type="match status" value="1"/>
</dbReference>
<evidence type="ECO:0000313" key="6">
    <source>
        <dbReference type="Proteomes" id="UP000094389"/>
    </source>
</evidence>
<dbReference type="OrthoDB" id="5414547at2759"/>
<dbReference type="GO" id="GO:0000294">
    <property type="term" value="P:nuclear-transcribed mRNA catabolic process, RNase MRP-dependent"/>
    <property type="evidence" value="ECO:0007669"/>
    <property type="project" value="TreeGrafter"/>
</dbReference>
<sequence length="171" mass="19772">MDTTELQHEFSLLRILYHRNKNQHRVTTWWKWLNSLKRTLTKVLCLPDRLRLQPLVKKLKLHIIPGCYRAFNNIISLGQFVTLGLVLLGLLARINKCIDGLGVVYETKPVVSKLEIVPTDDDLGQVIETEELDVVAAKVVPIEHRTQRKGRDKEKKNKKKKKRSAIDDIFG</sequence>
<dbReference type="EMBL" id="CDQK01000005">
    <property type="protein sequence ID" value="CEP23762.1"/>
    <property type="molecule type" value="Genomic_DNA"/>
</dbReference>
<dbReference type="Proteomes" id="UP000094389">
    <property type="component" value="Unassembled WGS sequence"/>
</dbReference>
<reference evidence="4 6" key="3">
    <citation type="journal article" date="2016" name="Proc. Natl. Acad. Sci. U.S.A.">
        <title>Comparative genomics of biotechnologically important yeasts.</title>
        <authorList>
            <person name="Riley R."/>
            <person name="Haridas S."/>
            <person name="Wolfe K.H."/>
            <person name="Lopes M.R."/>
            <person name="Hittinger C.T."/>
            <person name="Goeker M."/>
            <person name="Salamov A.A."/>
            <person name="Wisecaver J.H."/>
            <person name="Long T.M."/>
            <person name="Calvey C.H."/>
            <person name="Aerts A.L."/>
            <person name="Barry K.W."/>
            <person name="Choi C."/>
            <person name="Clum A."/>
            <person name="Coughlan A.Y."/>
            <person name="Deshpande S."/>
            <person name="Douglass A.P."/>
            <person name="Hanson S.J."/>
            <person name="Klenk H.-P."/>
            <person name="LaButti K.M."/>
            <person name="Lapidus A."/>
            <person name="Lindquist E.A."/>
            <person name="Lipzen A.M."/>
            <person name="Meier-Kolthoff J.P."/>
            <person name="Ohm R.A."/>
            <person name="Otillar R.P."/>
            <person name="Pangilinan J.L."/>
            <person name="Peng Y."/>
            <person name="Rokas A."/>
            <person name="Rosa C.A."/>
            <person name="Scheuner C."/>
            <person name="Sibirny A.A."/>
            <person name="Slot J.C."/>
            <person name="Stielow J.B."/>
            <person name="Sun H."/>
            <person name="Kurtzman C.P."/>
            <person name="Blackwell M."/>
            <person name="Grigoriev I.V."/>
            <person name="Jeffries T.W."/>
        </authorList>
    </citation>
    <scope>NUCLEOTIDE SEQUENCE [LARGE SCALE GENOMIC DNA]</scope>
    <source>
        <strain evidence="6">ATCC 18201 / CBS 1600 / BCRC 20928 / JCM 3617 / NBRC 0987 / NRRL Y-1542</strain>
        <strain evidence="4">NRRL Y-1542</strain>
    </source>
</reference>
<feature type="domain" description="RNase MRP protein 1 RNA binding" evidence="2">
    <location>
        <begin position="12"/>
        <end position="93"/>
    </location>
</feature>
<dbReference type="PANTHER" id="PTHR37792:SF1">
    <property type="entry name" value="RIBONUCLEASE MRP PROTEIN SUBUNIT RMP1"/>
    <property type="match status" value="1"/>
</dbReference>
<gene>
    <name evidence="3" type="ORF">BN1211_4419</name>
    <name evidence="4" type="ORF">CYBJADRAFT_174595</name>
</gene>
<feature type="region of interest" description="Disordered" evidence="1">
    <location>
        <begin position="145"/>
        <end position="171"/>
    </location>
</feature>
<name>A0A0H5C777_CYBJN</name>
<dbReference type="GO" id="GO:0000466">
    <property type="term" value="P:maturation of 5.8S rRNA from tricistronic rRNA transcript (SSU-rRNA, 5.8S rRNA, LSU-rRNA)"/>
    <property type="evidence" value="ECO:0007669"/>
    <property type="project" value="TreeGrafter"/>
</dbReference>
<dbReference type="GO" id="GO:0042134">
    <property type="term" value="F:rRNA primary transcript binding"/>
    <property type="evidence" value="ECO:0007669"/>
    <property type="project" value="InterPro"/>
</dbReference>
<dbReference type="InterPro" id="IPR047205">
    <property type="entry name" value="RMP1"/>
</dbReference>
<evidence type="ECO:0000259" key="2">
    <source>
        <dbReference type="Pfam" id="PF20945"/>
    </source>
</evidence>
<dbReference type="AlphaFoldDB" id="A0A0H5C777"/>
<protein>
    <recommendedName>
        <fullName evidence="2">RNase MRP protein 1 RNA binding domain-containing protein</fullName>
    </recommendedName>
</protein>
<keyword evidence="6" id="KW-1185">Reference proteome</keyword>
<reference evidence="3" key="1">
    <citation type="submission" date="2014-12" db="EMBL/GenBank/DDBJ databases">
        <authorList>
            <person name="Jaenicke S."/>
        </authorList>
    </citation>
    <scope>NUCLEOTIDE SEQUENCE [LARGE SCALE GENOMIC DNA]</scope>
    <source>
        <strain evidence="3">CBS1600</strain>
    </source>
</reference>
<evidence type="ECO:0000256" key="1">
    <source>
        <dbReference type="SAM" id="MobiDB-lite"/>
    </source>
</evidence>
<dbReference type="PANTHER" id="PTHR37792">
    <property type="entry name" value="RIBONUCLEASE MRP PROTEIN SUBUNIT RMP1"/>
    <property type="match status" value="1"/>
</dbReference>
<proteinExistence type="predicted"/>
<accession>A0A0H5C777</accession>
<evidence type="ECO:0000313" key="5">
    <source>
        <dbReference type="Proteomes" id="UP000038830"/>
    </source>
</evidence>
<feature type="compositionally biased region" description="Basic and acidic residues" evidence="1">
    <location>
        <begin position="145"/>
        <end position="155"/>
    </location>
</feature>
<dbReference type="STRING" id="983966.A0A0H5C777"/>
<organism evidence="3 5">
    <name type="scientific">Cyberlindnera jadinii (strain ATCC 18201 / CBS 1600 / BCRC 20928 / JCM 3617 / NBRC 0987 / NRRL Y-1542)</name>
    <name type="common">Torula yeast</name>
    <name type="synonym">Candida utilis</name>
    <dbReference type="NCBI Taxonomy" id="983966"/>
    <lineage>
        <taxon>Eukaryota</taxon>
        <taxon>Fungi</taxon>
        <taxon>Dikarya</taxon>
        <taxon>Ascomycota</taxon>
        <taxon>Saccharomycotina</taxon>
        <taxon>Saccharomycetes</taxon>
        <taxon>Phaffomycetales</taxon>
        <taxon>Phaffomycetaceae</taxon>
        <taxon>Cyberlindnera</taxon>
    </lineage>
</organism>
<dbReference type="EMBL" id="KV453937">
    <property type="protein sequence ID" value="ODV71940.1"/>
    <property type="molecule type" value="Genomic_DNA"/>
</dbReference>
<evidence type="ECO:0000313" key="4">
    <source>
        <dbReference type="EMBL" id="ODV71940.1"/>
    </source>
</evidence>
<accession>A0A1E4RXJ0</accession>
<evidence type="ECO:0000313" key="3">
    <source>
        <dbReference type="EMBL" id="CEP23762.1"/>
    </source>
</evidence>
<dbReference type="GO" id="GO:0000172">
    <property type="term" value="C:ribonuclease MRP complex"/>
    <property type="evidence" value="ECO:0007669"/>
    <property type="project" value="InterPro"/>
</dbReference>
<dbReference type="CDD" id="cd22573">
    <property type="entry name" value="RMP1_RBD"/>
    <property type="match status" value="1"/>
</dbReference>
<dbReference type="InterPro" id="IPR047204">
    <property type="entry name" value="RMP1_RBD"/>
</dbReference>
<dbReference type="OMA" id="VIPRCYI"/>
<reference evidence="5" key="2">
    <citation type="journal article" date="2015" name="J. Biotechnol.">
        <title>The structure of the Cyberlindnera jadinii genome and its relation to Candida utilis analyzed by the occurrence of single nucleotide polymorphisms.</title>
        <authorList>
            <person name="Rupp O."/>
            <person name="Brinkrolf K."/>
            <person name="Buerth C."/>
            <person name="Kunigo M."/>
            <person name="Schneider J."/>
            <person name="Jaenicke S."/>
            <person name="Goesmann A."/>
            <person name="Puehler A."/>
            <person name="Jaeger K.-E."/>
            <person name="Ernst J.F."/>
        </authorList>
    </citation>
    <scope>NUCLEOTIDE SEQUENCE [LARGE SCALE GENOMIC DNA]</scope>
    <source>
        <strain evidence="5">ATCC 18201 / CBS 1600 / BCRC 20928 / JCM 3617 / NBRC 0987 / NRRL Y-1542</strain>
    </source>
</reference>
<dbReference type="Proteomes" id="UP000038830">
    <property type="component" value="Unassembled WGS sequence"/>
</dbReference>